<protein>
    <submittedName>
        <fullName evidence="2">Uncharacterized protein</fullName>
    </submittedName>
</protein>
<evidence type="ECO:0000313" key="2">
    <source>
        <dbReference type="EMBL" id="MBB4917627.1"/>
    </source>
</evidence>
<organism evidence="2 3">
    <name type="scientific">Streptosporangium saharense</name>
    <dbReference type="NCBI Taxonomy" id="1706840"/>
    <lineage>
        <taxon>Bacteria</taxon>
        <taxon>Bacillati</taxon>
        <taxon>Actinomycetota</taxon>
        <taxon>Actinomycetes</taxon>
        <taxon>Streptosporangiales</taxon>
        <taxon>Streptosporangiaceae</taxon>
        <taxon>Streptosporangium</taxon>
    </lineage>
</organism>
<dbReference type="AlphaFoldDB" id="A0A7W7QQ14"/>
<sequence>MSEIIYQATDLTGSRRVEFLNEARRDRARLRATDGTSLVMLPERTLATLETIAKWGGAYIKLSTLLRRKTGVPNTSELGELAWLRPFDREDMEEFLTELQDTIIAAEADGDTAILDECVRAWKATARQLSDPLRRSVLLNTHHSDDYVPAESPDAMNGPEARTGE</sequence>
<evidence type="ECO:0000313" key="3">
    <source>
        <dbReference type="Proteomes" id="UP000552644"/>
    </source>
</evidence>
<comment type="caution">
    <text evidence="2">The sequence shown here is derived from an EMBL/GenBank/DDBJ whole genome shotgun (WGS) entry which is preliminary data.</text>
</comment>
<reference evidence="2 3" key="1">
    <citation type="submission" date="2020-08" db="EMBL/GenBank/DDBJ databases">
        <title>Genomic Encyclopedia of Type Strains, Phase III (KMG-III): the genomes of soil and plant-associated and newly described type strains.</title>
        <authorList>
            <person name="Whitman W."/>
        </authorList>
    </citation>
    <scope>NUCLEOTIDE SEQUENCE [LARGE SCALE GENOMIC DNA]</scope>
    <source>
        <strain evidence="2 3">CECT 8840</strain>
    </source>
</reference>
<keyword evidence="3" id="KW-1185">Reference proteome</keyword>
<dbReference type="RefSeq" id="WP_184718084.1">
    <property type="nucleotide sequence ID" value="NZ_JACHJP010000005.1"/>
</dbReference>
<evidence type="ECO:0000256" key="1">
    <source>
        <dbReference type="SAM" id="MobiDB-lite"/>
    </source>
</evidence>
<accession>A0A7W7QQ14</accession>
<proteinExistence type="predicted"/>
<gene>
    <name evidence="2" type="ORF">FHS44_004747</name>
</gene>
<dbReference type="Proteomes" id="UP000552644">
    <property type="component" value="Unassembled WGS sequence"/>
</dbReference>
<dbReference type="EMBL" id="JACHJP010000005">
    <property type="protein sequence ID" value="MBB4917627.1"/>
    <property type="molecule type" value="Genomic_DNA"/>
</dbReference>
<name>A0A7W7QQ14_9ACTN</name>
<feature type="region of interest" description="Disordered" evidence="1">
    <location>
        <begin position="144"/>
        <end position="165"/>
    </location>
</feature>